<proteinExistence type="predicted"/>
<keyword evidence="1" id="KW-0472">Membrane</keyword>
<name>A0ABS1KXV5_9BACT</name>
<evidence type="ECO:0000313" key="3">
    <source>
        <dbReference type="Proteomes" id="UP000613030"/>
    </source>
</evidence>
<reference evidence="2 3" key="1">
    <citation type="submission" date="2021-01" db="EMBL/GenBank/DDBJ databases">
        <title>Chryseolinea sp. Jin1 Genome sequencing and assembly.</title>
        <authorList>
            <person name="Kim I."/>
        </authorList>
    </citation>
    <scope>NUCLEOTIDE SEQUENCE [LARGE SCALE GENOMIC DNA]</scope>
    <source>
        <strain evidence="2 3">Jin1</strain>
    </source>
</reference>
<dbReference type="Proteomes" id="UP000613030">
    <property type="component" value="Unassembled WGS sequence"/>
</dbReference>
<dbReference type="EMBL" id="JAERRB010000007">
    <property type="protein sequence ID" value="MBL0743527.1"/>
    <property type="molecule type" value="Genomic_DNA"/>
</dbReference>
<sequence>MEFPNETIDAILMGGAVLVILAIIGALIALLRQTIHDGRMLNKGKVETHRIEKEAKRLQPLVKHS</sequence>
<keyword evidence="3" id="KW-1185">Reference proteome</keyword>
<organism evidence="2 3">
    <name type="scientific">Chryseolinea lacunae</name>
    <dbReference type="NCBI Taxonomy" id="2801331"/>
    <lineage>
        <taxon>Bacteria</taxon>
        <taxon>Pseudomonadati</taxon>
        <taxon>Bacteroidota</taxon>
        <taxon>Cytophagia</taxon>
        <taxon>Cytophagales</taxon>
        <taxon>Fulvivirgaceae</taxon>
        <taxon>Chryseolinea</taxon>
    </lineage>
</organism>
<keyword evidence="1" id="KW-0812">Transmembrane</keyword>
<keyword evidence="1" id="KW-1133">Transmembrane helix</keyword>
<accession>A0ABS1KXV5</accession>
<gene>
    <name evidence="2" type="ORF">JI741_20000</name>
</gene>
<protein>
    <submittedName>
        <fullName evidence="2">Uncharacterized protein</fullName>
    </submittedName>
</protein>
<dbReference type="RefSeq" id="WP_202012869.1">
    <property type="nucleotide sequence ID" value="NZ_JAERRB010000007.1"/>
</dbReference>
<evidence type="ECO:0000256" key="1">
    <source>
        <dbReference type="SAM" id="Phobius"/>
    </source>
</evidence>
<feature type="transmembrane region" description="Helical" evidence="1">
    <location>
        <begin position="12"/>
        <end position="31"/>
    </location>
</feature>
<evidence type="ECO:0000313" key="2">
    <source>
        <dbReference type="EMBL" id="MBL0743527.1"/>
    </source>
</evidence>
<comment type="caution">
    <text evidence="2">The sequence shown here is derived from an EMBL/GenBank/DDBJ whole genome shotgun (WGS) entry which is preliminary data.</text>
</comment>